<keyword evidence="4" id="KW-0175">Coiled coil</keyword>
<dbReference type="InterPro" id="IPR013655">
    <property type="entry name" value="PAS_fold_3"/>
</dbReference>
<dbReference type="PRINTS" id="PR00260">
    <property type="entry name" value="CHEMTRNSDUCR"/>
</dbReference>
<dbReference type="STRING" id="375760.SAMN04488073_0095"/>
<dbReference type="InterPro" id="IPR001610">
    <property type="entry name" value="PAC"/>
</dbReference>
<dbReference type="InterPro" id="IPR035965">
    <property type="entry name" value="PAS-like_dom_sf"/>
</dbReference>
<keyword evidence="1" id="KW-0808">Transferase</keyword>
<feature type="domain" description="Methyl-accepting transducer" evidence="5">
    <location>
        <begin position="256"/>
        <end position="435"/>
    </location>
</feature>
<dbReference type="PROSITE" id="PS50112">
    <property type="entry name" value="PAS"/>
    <property type="match status" value="1"/>
</dbReference>
<proteinExistence type="predicted"/>
<protein>
    <submittedName>
        <fullName evidence="8">Methyl-accepting chemotaxis sensory transducer with Pas/Pac sensor</fullName>
    </submittedName>
</protein>
<dbReference type="Pfam" id="PF00015">
    <property type="entry name" value="MCPsignal"/>
    <property type="match status" value="1"/>
</dbReference>
<evidence type="ECO:0000313" key="9">
    <source>
        <dbReference type="Proteomes" id="UP000199290"/>
    </source>
</evidence>
<dbReference type="SUPFAM" id="SSF58104">
    <property type="entry name" value="Methyl-accepting chemotaxis protein (MCP) signaling domain"/>
    <property type="match status" value="1"/>
</dbReference>
<feature type="coiled-coil region" evidence="4">
    <location>
        <begin position="1"/>
        <end position="35"/>
    </location>
</feature>
<dbReference type="InterPro" id="IPR000700">
    <property type="entry name" value="PAS-assoc_C"/>
</dbReference>
<dbReference type="PROSITE" id="PS50111">
    <property type="entry name" value="CHEMOTAXIS_TRANSDUC_2"/>
    <property type="match status" value="1"/>
</dbReference>
<dbReference type="GO" id="GO:0016301">
    <property type="term" value="F:kinase activity"/>
    <property type="evidence" value="ECO:0007669"/>
    <property type="project" value="UniProtKB-KW"/>
</dbReference>
<evidence type="ECO:0000259" key="6">
    <source>
        <dbReference type="PROSITE" id="PS50112"/>
    </source>
</evidence>
<dbReference type="PANTHER" id="PTHR24422:SF10">
    <property type="entry name" value="CHEMOTAXIS PROTEIN METHYLTRANSFERASE 2"/>
    <property type="match status" value="1"/>
</dbReference>
<dbReference type="Pfam" id="PF08447">
    <property type="entry name" value="PAS_3"/>
    <property type="match status" value="1"/>
</dbReference>
<dbReference type="InterPro" id="IPR050903">
    <property type="entry name" value="Bact_Chemotaxis_MeTrfase"/>
</dbReference>
<dbReference type="InterPro" id="IPR013656">
    <property type="entry name" value="PAS_4"/>
</dbReference>
<dbReference type="Proteomes" id="UP000199290">
    <property type="component" value="Unassembled WGS sequence"/>
</dbReference>
<dbReference type="InterPro" id="IPR000014">
    <property type="entry name" value="PAS"/>
</dbReference>
<name>A0A1I6G6S8_9GAMM</name>
<dbReference type="EMBL" id="FOYV01000001">
    <property type="protein sequence ID" value="SFR37903.1"/>
    <property type="molecule type" value="Genomic_DNA"/>
</dbReference>
<evidence type="ECO:0000313" key="8">
    <source>
        <dbReference type="EMBL" id="SFR37903.1"/>
    </source>
</evidence>
<dbReference type="SMART" id="SM00091">
    <property type="entry name" value="PAS"/>
    <property type="match status" value="2"/>
</dbReference>
<evidence type="ECO:0000259" key="5">
    <source>
        <dbReference type="PROSITE" id="PS50111"/>
    </source>
</evidence>
<accession>A0A1I6G6S8</accession>
<feature type="domain" description="PAC" evidence="7">
    <location>
        <begin position="97"/>
        <end position="149"/>
    </location>
</feature>
<dbReference type="RefSeq" id="WP_091984725.1">
    <property type="nucleotide sequence ID" value="NZ_FOYV01000001.1"/>
</dbReference>
<reference evidence="9" key="1">
    <citation type="submission" date="2016-10" db="EMBL/GenBank/DDBJ databases">
        <authorList>
            <person name="Varghese N."/>
            <person name="Submissions S."/>
        </authorList>
    </citation>
    <scope>NUCLEOTIDE SEQUENCE [LARGE SCALE GENOMIC DNA]</scope>
    <source>
        <strain evidence="9">CGMCC 1.6294</strain>
    </source>
</reference>
<dbReference type="GO" id="GO:0007165">
    <property type="term" value="P:signal transduction"/>
    <property type="evidence" value="ECO:0007669"/>
    <property type="project" value="UniProtKB-KW"/>
</dbReference>
<evidence type="ECO:0000256" key="2">
    <source>
        <dbReference type="ARBA" id="ARBA00023224"/>
    </source>
</evidence>
<feature type="domain" description="PAC" evidence="7">
    <location>
        <begin position="217"/>
        <end position="269"/>
    </location>
</feature>
<feature type="domain" description="PAS" evidence="6">
    <location>
        <begin position="44"/>
        <end position="68"/>
    </location>
</feature>
<dbReference type="SMART" id="SM00086">
    <property type="entry name" value="PAC"/>
    <property type="match status" value="2"/>
</dbReference>
<dbReference type="NCBIfam" id="TIGR00229">
    <property type="entry name" value="sensory_box"/>
    <property type="match status" value="2"/>
</dbReference>
<dbReference type="Gene3D" id="3.30.450.20">
    <property type="entry name" value="PAS domain"/>
    <property type="match status" value="2"/>
</dbReference>
<organism evidence="8 9">
    <name type="scientific">Marinobacter gudaonensis</name>
    <dbReference type="NCBI Taxonomy" id="375760"/>
    <lineage>
        <taxon>Bacteria</taxon>
        <taxon>Pseudomonadati</taxon>
        <taxon>Pseudomonadota</taxon>
        <taxon>Gammaproteobacteria</taxon>
        <taxon>Pseudomonadales</taxon>
        <taxon>Marinobacteraceae</taxon>
        <taxon>Marinobacter</taxon>
    </lineage>
</organism>
<gene>
    <name evidence="8" type="ORF">SAMN04488073_0095</name>
</gene>
<dbReference type="SUPFAM" id="SSF55785">
    <property type="entry name" value="PYP-like sensor domain (PAS domain)"/>
    <property type="match status" value="1"/>
</dbReference>
<dbReference type="PANTHER" id="PTHR24422">
    <property type="entry name" value="CHEMOTAXIS PROTEIN METHYLTRANSFERASE"/>
    <property type="match status" value="1"/>
</dbReference>
<dbReference type="GO" id="GO:0016020">
    <property type="term" value="C:membrane"/>
    <property type="evidence" value="ECO:0007669"/>
    <property type="project" value="InterPro"/>
</dbReference>
<dbReference type="InterPro" id="IPR004090">
    <property type="entry name" value="Chemotax_Me-accpt_rcpt"/>
</dbReference>
<keyword evidence="2 3" id="KW-0807">Transducer</keyword>
<dbReference type="PROSITE" id="PS50113">
    <property type="entry name" value="PAC"/>
    <property type="match status" value="2"/>
</dbReference>
<evidence type="ECO:0000256" key="1">
    <source>
        <dbReference type="ARBA" id="ARBA00022777"/>
    </source>
</evidence>
<dbReference type="InterPro" id="IPR004089">
    <property type="entry name" value="MCPsignal_dom"/>
</dbReference>
<evidence type="ECO:0000256" key="3">
    <source>
        <dbReference type="PROSITE-ProRule" id="PRU00284"/>
    </source>
</evidence>
<dbReference type="CDD" id="cd00130">
    <property type="entry name" value="PAS"/>
    <property type="match status" value="2"/>
</dbReference>
<dbReference type="AlphaFoldDB" id="A0A1I6G6S8"/>
<evidence type="ECO:0000259" key="7">
    <source>
        <dbReference type="PROSITE" id="PS50113"/>
    </source>
</evidence>
<dbReference type="SMART" id="SM00283">
    <property type="entry name" value="MA"/>
    <property type="match status" value="1"/>
</dbReference>
<keyword evidence="9" id="KW-1185">Reference proteome</keyword>
<dbReference type="GO" id="GO:0006935">
    <property type="term" value="P:chemotaxis"/>
    <property type="evidence" value="ECO:0007669"/>
    <property type="project" value="InterPro"/>
</dbReference>
<dbReference type="Pfam" id="PF08448">
    <property type="entry name" value="PAS_4"/>
    <property type="match status" value="1"/>
</dbReference>
<keyword evidence="1" id="KW-0418">Kinase</keyword>
<dbReference type="GO" id="GO:0004888">
    <property type="term" value="F:transmembrane signaling receptor activity"/>
    <property type="evidence" value="ECO:0007669"/>
    <property type="project" value="InterPro"/>
</dbReference>
<sequence length="435" mass="48294">MLFAAQKRHAAQNQISSLQQERDGLSQDLQAIRTHIGSIEFTPEGRILDANDLFLSIVGYRREEIVGQHHRMFCTKEYVRSAGYQSFWETLAAGEAHRGTFERVNREGRRCWLQASYFPVRNDSGQVVKVIKIASDVTAEKEALADREAQISALNRSLAVIEFEPDGTIRSANENFLKTMGYSLEQIRGKHHRLFCEEEFYKENPNFWRHLAAGEFFSGQFERRNSAGQRIWVEATYNPIFDNEGKVYKVIKFATDITARLESFHATAHLAAETSDETAEITASARHALDSAVDSSNTIGEKIEQAGGVSERLNDQSRSIKKIVSTIADIASQTNLLALNAAIEAARAGEAGRGFAVVADEVRKLASRTAEATNEITGVVDQNSGLIESIYAQMSSIRESSNEEKERIGIVAAGVKALEEAVLKLTGAVRCMDQK</sequence>
<evidence type="ECO:0000256" key="4">
    <source>
        <dbReference type="SAM" id="Coils"/>
    </source>
</evidence>
<dbReference type="Gene3D" id="1.10.287.950">
    <property type="entry name" value="Methyl-accepting chemotaxis protein"/>
    <property type="match status" value="1"/>
</dbReference>